<dbReference type="RefSeq" id="XP_001032535.2">
    <property type="nucleotide sequence ID" value="XM_001032535.2"/>
</dbReference>
<gene>
    <name evidence="2" type="ORF">TTHERM_00600640</name>
</gene>
<dbReference type="KEGG" id="tet:TTHERM_00600640"/>
<feature type="coiled-coil region" evidence="1">
    <location>
        <begin position="116"/>
        <end position="143"/>
    </location>
</feature>
<sequence length="145" mass="17204">MKDFYKQLIFIFLPLYVIDSHAFLRIPVTLPAVFKQVVTKYAKIIESIFTLPKRIHKKQKSIIFEEKNLSLLQLLGWQIYLQGKNEIAKPYPRQAKLSINQQFKIVSYSSSLEMPSQHLVLQEKQIKKQINQLKNKNKKYQIIKK</sequence>
<reference evidence="3" key="1">
    <citation type="journal article" date="2006" name="PLoS Biol.">
        <title>Macronuclear genome sequence of the ciliate Tetrahymena thermophila, a model eukaryote.</title>
        <authorList>
            <person name="Eisen J.A."/>
            <person name="Coyne R.S."/>
            <person name="Wu M."/>
            <person name="Wu D."/>
            <person name="Thiagarajan M."/>
            <person name="Wortman J.R."/>
            <person name="Badger J.H."/>
            <person name="Ren Q."/>
            <person name="Amedeo P."/>
            <person name="Jones K.M."/>
            <person name="Tallon L.J."/>
            <person name="Delcher A.L."/>
            <person name="Salzberg S.L."/>
            <person name="Silva J.C."/>
            <person name="Haas B.J."/>
            <person name="Majoros W.H."/>
            <person name="Farzad M."/>
            <person name="Carlton J.M."/>
            <person name="Smith R.K. Jr."/>
            <person name="Garg J."/>
            <person name="Pearlman R.E."/>
            <person name="Karrer K.M."/>
            <person name="Sun L."/>
            <person name="Manning G."/>
            <person name="Elde N.C."/>
            <person name="Turkewitz A.P."/>
            <person name="Asai D.J."/>
            <person name="Wilkes D.E."/>
            <person name="Wang Y."/>
            <person name="Cai H."/>
            <person name="Collins K."/>
            <person name="Stewart B.A."/>
            <person name="Lee S.R."/>
            <person name="Wilamowska K."/>
            <person name="Weinberg Z."/>
            <person name="Ruzzo W.L."/>
            <person name="Wloga D."/>
            <person name="Gaertig J."/>
            <person name="Frankel J."/>
            <person name="Tsao C.-C."/>
            <person name="Gorovsky M.A."/>
            <person name="Keeling P.J."/>
            <person name="Waller R.F."/>
            <person name="Patron N.J."/>
            <person name="Cherry J.M."/>
            <person name="Stover N.A."/>
            <person name="Krieger C.J."/>
            <person name="del Toro C."/>
            <person name="Ryder H.F."/>
            <person name="Williamson S.C."/>
            <person name="Barbeau R.A."/>
            <person name="Hamilton E.P."/>
            <person name="Orias E."/>
        </authorList>
    </citation>
    <scope>NUCLEOTIDE SEQUENCE [LARGE SCALE GENOMIC DNA]</scope>
    <source>
        <strain evidence="3">SB210</strain>
    </source>
</reference>
<evidence type="ECO:0000313" key="2">
    <source>
        <dbReference type="EMBL" id="EAR84872.2"/>
    </source>
</evidence>
<organism evidence="2 3">
    <name type="scientific">Tetrahymena thermophila (strain SB210)</name>
    <dbReference type="NCBI Taxonomy" id="312017"/>
    <lineage>
        <taxon>Eukaryota</taxon>
        <taxon>Sar</taxon>
        <taxon>Alveolata</taxon>
        <taxon>Ciliophora</taxon>
        <taxon>Intramacronucleata</taxon>
        <taxon>Oligohymenophorea</taxon>
        <taxon>Hymenostomatida</taxon>
        <taxon>Tetrahymenina</taxon>
        <taxon>Tetrahymenidae</taxon>
        <taxon>Tetrahymena</taxon>
    </lineage>
</organism>
<protein>
    <submittedName>
        <fullName evidence="2">Uncharacterized protein</fullName>
    </submittedName>
</protein>
<dbReference type="Proteomes" id="UP000009168">
    <property type="component" value="Unassembled WGS sequence"/>
</dbReference>
<proteinExistence type="predicted"/>
<evidence type="ECO:0000256" key="1">
    <source>
        <dbReference type="SAM" id="Coils"/>
    </source>
</evidence>
<evidence type="ECO:0000313" key="3">
    <source>
        <dbReference type="Proteomes" id="UP000009168"/>
    </source>
</evidence>
<dbReference type="EMBL" id="GG662620">
    <property type="protein sequence ID" value="EAR84872.2"/>
    <property type="molecule type" value="Genomic_DNA"/>
</dbReference>
<name>I7MCT0_TETTS</name>
<dbReference type="AlphaFoldDB" id="I7MCT0"/>
<keyword evidence="1" id="KW-0175">Coiled coil</keyword>
<dbReference type="GeneID" id="7839378"/>
<keyword evidence="3" id="KW-1185">Reference proteome</keyword>
<accession>I7MCT0</accession>
<dbReference type="InParanoid" id="I7MCT0"/>